<organism evidence="5 6">
    <name type="scientific">Candidatus Fukatsuia symbiotica</name>
    <dbReference type="NCBI Taxonomy" id="1878942"/>
    <lineage>
        <taxon>Bacteria</taxon>
        <taxon>Pseudomonadati</taxon>
        <taxon>Pseudomonadota</taxon>
        <taxon>Gammaproteobacteria</taxon>
        <taxon>Enterobacterales</taxon>
        <taxon>Yersiniaceae</taxon>
        <taxon>Candidatus Fukatsuia</taxon>
    </lineage>
</organism>
<evidence type="ECO:0000313" key="5">
    <source>
        <dbReference type="EMBL" id="AWK13946.1"/>
    </source>
</evidence>
<keyword evidence="3" id="KW-0378">Hydrolase</keyword>
<dbReference type="PANTHER" id="PTHR33607">
    <property type="entry name" value="ENDONUCLEASE-1"/>
    <property type="match status" value="1"/>
</dbReference>
<accession>A0A2U8I474</accession>
<dbReference type="Proteomes" id="UP000261875">
    <property type="component" value="Chromosome"/>
</dbReference>
<dbReference type="AlphaFoldDB" id="A0A2U8I474"/>
<evidence type="ECO:0000256" key="4">
    <source>
        <dbReference type="SAM" id="MobiDB-lite"/>
    </source>
</evidence>
<dbReference type="OrthoDB" id="9800417at2"/>
<dbReference type="Pfam" id="PF04231">
    <property type="entry name" value="Endonuclease_1"/>
    <property type="match status" value="1"/>
</dbReference>
<feature type="region of interest" description="Disordered" evidence="4">
    <location>
        <begin position="70"/>
        <end position="94"/>
    </location>
</feature>
<dbReference type="PANTHER" id="PTHR33607:SF2">
    <property type="entry name" value="ENDONUCLEASE-1"/>
    <property type="match status" value="1"/>
</dbReference>
<keyword evidence="6" id="KW-1185">Reference proteome</keyword>
<dbReference type="SUPFAM" id="SSF54060">
    <property type="entry name" value="His-Me finger endonucleases"/>
    <property type="match status" value="1"/>
</dbReference>
<feature type="compositionally biased region" description="Basic and acidic residues" evidence="4">
    <location>
        <begin position="81"/>
        <end position="94"/>
    </location>
</feature>
<proteinExistence type="inferred from homology"/>
<dbReference type="EMBL" id="CP021659">
    <property type="protein sequence ID" value="AWK13946.1"/>
    <property type="molecule type" value="Genomic_DNA"/>
</dbReference>
<name>A0A2U8I474_9GAMM</name>
<dbReference type="InterPro" id="IPR007346">
    <property type="entry name" value="Endonuclease-I"/>
</dbReference>
<keyword evidence="2" id="KW-0540">Nuclease</keyword>
<dbReference type="KEGG" id="fsm:CCS41_04790"/>
<evidence type="ECO:0000313" key="6">
    <source>
        <dbReference type="Proteomes" id="UP000261875"/>
    </source>
</evidence>
<gene>
    <name evidence="5" type="ORF">CCS41_04790</name>
</gene>
<dbReference type="GO" id="GO:0004518">
    <property type="term" value="F:nuclease activity"/>
    <property type="evidence" value="ECO:0007669"/>
    <property type="project" value="UniProtKB-KW"/>
</dbReference>
<evidence type="ECO:0000256" key="2">
    <source>
        <dbReference type="ARBA" id="ARBA00022722"/>
    </source>
</evidence>
<evidence type="ECO:0000256" key="1">
    <source>
        <dbReference type="ARBA" id="ARBA00006429"/>
    </source>
</evidence>
<comment type="similarity">
    <text evidence="1">Belongs to the EndA/NucM nuclease family.</text>
</comment>
<sequence length="191" mass="22091">MKIKSYSYTGRSVPQNFRSGQTDDQDAWSREHVWAKSHGFPKPSQFAYTDIHHLRPADISVNNTRRNKDFDWGGTPLAESPENKTDRDSFEPADNVKGDVSRMLFYMDVRYEGDIDSKVGDLSLVDEAGTNGNELGKLCTLLEWHRQDPVSDWERRRNERIYARQGNRKPFIDYPKWAIGIYGERCGKDAK</sequence>
<feature type="compositionally biased region" description="Polar residues" evidence="4">
    <location>
        <begin position="1"/>
        <end position="22"/>
    </location>
</feature>
<protein>
    <submittedName>
        <fullName evidence="5">Uncharacterized protein</fullName>
    </submittedName>
</protein>
<dbReference type="InterPro" id="IPR044925">
    <property type="entry name" value="His-Me_finger_sf"/>
</dbReference>
<reference evidence="5 6" key="1">
    <citation type="submission" date="2017-05" db="EMBL/GenBank/DDBJ databases">
        <title>Genome sequence of Candidatus Fukatsuia symbiotica and Candidatus Hamiltonella defensa from Acyrthosiphon pisum strain 5D.</title>
        <authorList>
            <person name="Patel V.A."/>
            <person name="Chevignon G."/>
            <person name="Russell J.A."/>
            <person name="Oliver K.M."/>
        </authorList>
    </citation>
    <scope>NUCLEOTIDE SEQUENCE [LARGE SCALE GENOMIC DNA]</scope>
    <source>
        <strain evidence="5 6">5D</strain>
    </source>
</reference>
<evidence type="ECO:0000256" key="3">
    <source>
        <dbReference type="ARBA" id="ARBA00022801"/>
    </source>
</evidence>
<dbReference type="GO" id="GO:0016787">
    <property type="term" value="F:hydrolase activity"/>
    <property type="evidence" value="ECO:0007669"/>
    <property type="project" value="UniProtKB-KW"/>
</dbReference>
<feature type="region of interest" description="Disordered" evidence="4">
    <location>
        <begin position="1"/>
        <end position="26"/>
    </location>
</feature>